<evidence type="ECO:0000256" key="5">
    <source>
        <dbReference type="SAM" id="MobiDB-lite"/>
    </source>
</evidence>
<dbReference type="EMBL" id="CAAALY010255526">
    <property type="protein sequence ID" value="VEL37621.1"/>
    <property type="molecule type" value="Genomic_DNA"/>
</dbReference>
<keyword evidence="3 4" id="KW-0440">LIM domain</keyword>
<evidence type="ECO:0000313" key="7">
    <source>
        <dbReference type="EMBL" id="VEL37621.1"/>
    </source>
</evidence>
<keyword evidence="8" id="KW-1185">Reference proteome</keyword>
<feature type="compositionally biased region" description="Basic residues" evidence="5">
    <location>
        <begin position="73"/>
        <end position="84"/>
    </location>
</feature>
<dbReference type="Gene3D" id="2.10.110.10">
    <property type="entry name" value="Cysteine Rich Protein"/>
    <property type="match status" value="1"/>
</dbReference>
<evidence type="ECO:0000259" key="6">
    <source>
        <dbReference type="PROSITE" id="PS50023"/>
    </source>
</evidence>
<dbReference type="AlphaFoldDB" id="A0A3S5B1D7"/>
<gene>
    <name evidence="7" type="ORF">PXEA_LOCUS31061</name>
</gene>
<accession>A0A3S5B1D7</accession>
<evidence type="ECO:0000256" key="3">
    <source>
        <dbReference type="ARBA" id="ARBA00023038"/>
    </source>
</evidence>
<evidence type="ECO:0000256" key="2">
    <source>
        <dbReference type="ARBA" id="ARBA00022833"/>
    </source>
</evidence>
<protein>
    <recommendedName>
        <fullName evidence="6">LIM zinc-binding domain-containing protein</fullName>
    </recommendedName>
</protein>
<dbReference type="Pfam" id="PF00412">
    <property type="entry name" value="LIM"/>
    <property type="match status" value="1"/>
</dbReference>
<dbReference type="SMART" id="SM00132">
    <property type="entry name" value="LIM"/>
    <property type="match status" value="1"/>
</dbReference>
<comment type="caution">
    <text evidence="7">The sequence shown here is derived from an EMBL/GenBank/DDBJ whole genome shotgun (WGS) entry which is preliminary data.</text>
</comment>
<keyword evidence="1 4" id="KW-0479">Metal-binding</keyword>
<feature type="region of interest" description="Disordered" evidence="5">
    <location>
        <begin position="222"/>
        <end position="298"/>
    </location>
</feature>
<sequence length="397" mass="45075">MLYAENLTSKLPPLAKVESLNEAIVRQRRQIYPNHRKAGSRNSKSSSHRSRHADLLSQPSEGSDSIDAGPERRCRRLQNRRRNNRSMSITLPAGSVSSPEVMSNFNILRQMPFWSLKQDAFRRMIIFPLPRDVLERHIGLTLASKLPFSRYPDHELVEVFSMRRPDNSLHAQRHREKYAKRLKRRKFGKSKASARLIGRELVDQAIGVEKLVSTECVSSTLGAPETDGLEVGEQSRPELTQPSSQAQVLRVQRTRSLPVSPEPKKRLRTESYFNQTHGPDELGGANEAEDGEAEGETSVAYSEEQYSALEDFQAALNRFQSVARGAEVTQRMAKCRACNHIAYSAEREVAAGLVFHAGCLRCHSCSTLLQRGAWNYRENYFYCNPCHRRLALQTLRN</sequence>
<proteinExistence type="predicted"/>
<feature type="compositionally biased region" description="Basic residues" evidence="5">
    <location>
        <begin position="28"/>
        <end position="39"/>
    </location>
</feature>
<feature type="region of interest" description="Disordered" evidence="5">
    <location>
        <begin position="28"/>
        <end position="91"/>
    </location>
</feature>
<dbReference type="Proteomes" id="UP000784294">
    <property type="component" value="Unassembled WGS sequence"/>
</dbReference>
<organism evidence="7 8">
    <name type="scientific">Protopolystoma xenopodis</name>
    <dbReference type="NCBI Taxonomy" id="117903"/>
    <lineage>
        <taxon>Eukaryota</taxon>
        <taxon>Metazoa</taxon>
        <taxon>Spiralia</taxon>
        <taxon>Lophotrochozoa</taxon>
        <taxon>Platyhelminthes</taxon>
        <taxon>Monogenea</taxon>
        <taxon>Polyopisthocotylea</taxon>
        <taxon>Polystomatidea</taxon>
        <taxon>Polystomatidae</taxon>
        <taxon>Protopolystoma</taxon>
    </lineage>
</organism>
<reference evidence="7" key="1">
    <citation type="submission" date="2018-11" db="EMBL/GenBank/DDBJ databases">
        <authorList>
            <consortium name="Pathogen Informatics"/>
        </authorList>
    </citation>
    <scope>NUCLEOTIDE SEQUENCE</scope>
</reference>
<evidence type="ECO:0000313" key="8">
    <source>
        <dbReference type="Proteomes" id="UP000784294"/>
    </source>
</evidence>
<feature type="domain" description="LIM zinc-binding" evidence="6">
    <location>
        <begin position="333"/>
        <end position="393"/>
    </location>
</feature>
<keyword evidence="2 4" id="KW-0862">Zinc</keyword>
<dbReference type="OrthoDB" id="25414at2759"/>
<dbReference type="InterPro" id="IPR001781">
    <property type="entry name" value="Znf_LIM"/>
</dbReference>
<evidence type="ECO:0000256" key="4">
    <source>
        <dbReference type="PROSITE-ProRule" id="PRU00125"/>
    </source>
</evidence>
<dbReference type="PROSITE" id="PS00478">
    <property type="entry name" value="LIM_DOMAIN_1"/>
    <property type="match status" value="1"/>
</dbReference>
<name>A0A3S5B1D7_9PLAT</name>
<dbReference type="GO" id="GO:0046872">
    <property type="term" value="F:metal ion binding"/>
    <property type="evidence" value="ECO:0007669"/>
    <property type="project" value="UniProtKB-KW"/>
</dbReference>
<dbReference type="PROSITE" id="PS50023">
    <property type="entry name" value="LIM_DOMAIN_2"/>
    <property type="match status" value="1"/>
</dbReference>
<feature type="compositionally biased region" description="Polar residues" evidence="5">
    <location>
        <begin position="237"/>
        <end position="247"/>
    </location>
</feature>
<evidence type="ECO:0000256" key="1">
    <source>
        <dbReference type="ARBA" id="ARBA00022723"/>
    </source>
</evidence>